<dbReference type="InterPro" id="IPR003193">
    <property type="entry name" value="ADP-ribosyl_cyclase"/>
</dbReference>
<keyword evidence="14" id="KW-0472">Membrane</keyword>
<accession>A0A9B0UBS3</accession>
<dbReference type="CDD" id="cd04759">
    <property type="entry name" value="Rib_hydrolase"/>
    <property type="match status" value="1"/>
</dbReference>
<keyword evidence="11" id="KW-0735">Signal-anchor</keyword>
<keyword evidence="7" id="KW-0808">Transferase</keyword>
<evidence type="ECO:0000256" key="8">
    <source>
        <dbReference type="ARBA" id="ARBA00022692"/>
    </source>
</evidence>
<evidence type="ECO:0000256" key="19">
    <source>
        <dbReference type="ARBA" id="ARBA00030418"/>
    </source>
</evidence>
<evidence type="ECO:0000256" key="7">
    <source>
        <dbReference type="ARBA" id="ARBA00022679"/>
    </source>
</evidence>
<dbReference type="GO" id="GO:0061809">
    <property type="term" value="F:NAD+ nucleosidase activity, cyclic ADP-ribose generating"/>
    <property type="evidence" value="ECO:0007669"/>
    <property type="project" value="UniProtKB-EC"/>
</dbReference>
<dbReference type="GeneID" id="102827774"/>
<dbReference type="AlphaFoldDB" id="A0A9B0UBS3"/>
<keyword evidence="8" id="KW-0812">Transmembrane</keyword>
<keyword evidence="13" id="KW-0520">NAD</keyword>
<dbReference type="Pfam" id="PF02267">
    <property type="entry name" value="Rib_hydrolayse"/>
    <property type="match status" value="1"/>
</dbReference>
<dbReference type="Gene3D" id="3.40.50.720">
    <property type="entry name" value="NAD(P)-binding Rossmann-like Domain"/>
    <property type="match status" value="1"/>
</dbReference>
<evidence type="ECO:0000256" key="22">
    <source>
        <dbReference type="ARBA" id="ARBA00049238"/>
    </source>
</evidence>
<dbReference type="EC" id="2.4.99.20" evidence="5"/>
<dbReference type="OrthoDB" id="10028716at2759"/>
<evidence type="ECO:0000313" key="24">
    <source>
        <dbReference type="RefSeq" id="XP_006877933.1"/>
    </source>
</evidence>
<protein>
    <recommendedName>
        <fullName evidence="6">ADP-ribosyl cyclase/cyclic ADP-ribose hydrolase 1</fullName>
        <ecNumber evidence="5">2.4.99.20</ecNumber>
        <ecNumber evidence="4">3.2.2.6</ecNumber>
    </recommendedName>
    <alternativeName>
        <fullName evidence="21">2'-phospho-ADP-ribosyl cyclase</fullName>
    </alternativeName>
    <alternativeName>
        <fullName evidence="19">2'-phospho-ADP-ribosyl cyclase/2'-phospho-cyclic-ADP-ribose transferase</fullName>
    </alternativeName>
    <alternativeName>
        <fullName evidence="17">2'-phospho-cyclic-ADP-ribose transferase</fullName>
    </alternativeName>
    <alternativeName>
        <fullName evidence="20">ADP-ribosyl cyclase 1</fullName>
    </alternativeName>
    <alternativeName>
        <fullName evidence="18">Cyclic ADP-ribose hydrolase 1</fullName>
    </alternativeName>
</protein>
<gene>
    <name evidence="24" type="primary">LOC102827774</name>
</gene>
<comment type="catalytic activity">
    <reaction evidence="22">
        <text>NAD(+) + H2O = ADP-D-ribose + nicotinamide + H(+)</text>
        <dbReference type="Rhea" id="RHEA:16301"/>
        <dbReference type="ChEBI" id="CHEBI:15377"/>
        <dbReference type="ChEBI" id="CHEBI:15378"/>
        <dbReference type="ChEBI" id="CHEBI:17154"/>
        <dbReference type="ChEBI" id="CHEBI:57540"/>
        <dbReference type="ChEBI" id="CHEBI:57967"/>
        <dbReference type="EC" id="3.2.2.6"/>
    </reaction>
</comment>
<reference evidence="24" key="1">
    <citation type="submission" date="2025-08" db="UniProtKB">
        <authorList>
            <consortium name="RefSeq"/>
        </authorList>
    </citation>
    <scope>IDENTIFICATION</scope>
    <source>
        <tissue evidence="24">Spleen</tissue>
    </source>
</reference>
<evidence type="ECO:0000256" key="2">
    <source>
        <dbReference type="ARBA" id="ARBA00005406"/>
    </source>
</evidence>
<dbReference type="PANTHER" id="PTHR10912:SF5">
    <property type="entry name" value="ADP-RIBOSYL CYCLASE_CYCLIC ADP-RIBOSE HYDROLASE 1"/>
    <property type="match status" value="1"/>
</dbReference>
<dbReference type="GO" id="GO:0016740">
    <property type="term" value="F:transferase activity"/>
    <property type="evidence" value="ECO:0007669"/>
    <property type="project" value="UniProtKB-KW"/>
</dbReference>
<evidence type="ECO:0000256" key="12">
    <source>
        <dbReference type="ARBA" id="ARBA00022989"/>
    </source>
</evidence>
<dbReference type="SUPFAM" id="SSF52309">
    <property type="entry name" value="N-(deoxy)ribosyltransferase-like"/>
    <property type="match status" value="1"/>
</dbReference>
<keyword evidence="15" id="KW-1015">Disulfide bond</keyword>
<dbReference type="PANTHER" id="PTHR10912">
    <property type="entry name" value="ADP-RIBOSYL CYCLASE"/>
    <property type="match status" value="1"/>
</dbReference>
<evidence type="ECO:0000256" key="18">
    <source>
        <dbReference type="ARBA" id="ARBA00030272"/>
    </source>
</evidence>
<evidence type="ECO:0000256" key="11">
    <source>
        <dbReference type="ARBA" id="ARBA00022968"/>
    </source>
</evidence>
<dbReference type="Proteomes" id="UP000504623">
    <property type="component" value="Unplaced"/>
</dbReference>
<dbReference type="Gene3D" id="1.20.82.10">
    <property type="entry name" value="ADP Ribosyl Cyclase, Chain A, domain 1"/>
    <property type="match status" value="1"/>
</dbReference>
<dbReference type="GO" id="GO:0005886">
    <property type="term" value="C:plasma membrane"/>
    <property type="evidence" value="ECO:0007669"/>
    <property type="project" value="TreeGrafter"/>
</dbReference>
<evidence type="ECO:0000256" key="9">
    <source>
        <dbReference type="ARBA" id="ARBA00022801"/>
    </source>
</evidence>
<evidence type="ECO:0000256" key="3">
    <source>
        <dbReference type="ARBA" id="ARBA00011738"/>
    </source>
</evidence>
<evidence type="ECO:0000256" key="6">
    <source>
        <dbReference type="ARBA" id="ARBA00015644"/>
    </source>
</evidence>
<evidence type="ECO:0000256" key="16">
    <source>
        <dbReference type="ARBA" id="ARBA00023180"/>
    </source>
</evidence>
<comment type="subunit">
    <text evidence="3">Homodimer.</text>
</comment>
<keyword evidence="23" id="KW-1185">Reference proteome</keyword>
<evidence type="ECO:0000256" key="21">
    <source>
        <dbReference type="ARBA" id="ARBA00031840"/>
    </source>
</evidence>
<comment type="subcellular location">
    <subcellularLocation>
        <location evidence="1">Membrane</location>
        <topology evidence="1">Single-pass type II membrane protein</topology>
    </subcellularLocation>
</comment>
<evidence type="ECO:0000256" key="15">
    <source>
        <dbReference type="ARBA" id="ARBA00023157"/>
    </source>
</evidence>
<comment type="similarity">
    <text evidence="2">Belongs to the ADP-ribosyl cyclase family.</text>
</comment>
<keyword evidence="9" id="KW-0378">Hydrolase</keyword>
<organism evidence="23 24">
    <name type="scientific">Chrysochloris asiatica</name>
    <name type="common">Cape golden mole</name>
    <dbReference type="NCBI Taxonomy" id="185453"/>
    <lineage>
        <taxon>Eukaryota</taxon>
        <taxon>Metazoa</taxon>
        <taxon>Chordata</taxon>
        <taxon>Craniata</taxon>
        <taxon>Vertebrata</taxon>
        <taxon>Euteleostomi</taxon>
        <taxon>Mammalia</taxon>
        <taxon>Eutheria</taxon>
        <taxon>Afrotheria</taxon>
        <taxon>Chrysochloridae</taxon>
        <taxon>Chrysochlorinae</taxon>
        <taxon>Chrysochloris</taxon>
    </lineage>
</organism>
<evidence type="ECO:0000256" key="10">
    <source>
        <dbReference type="ARBA" id="ARBA00022857"/>
    </source>
</evidence>
<evidence type="ECO:0000313" key="23">
    <source>
        <dbReference type="Proteomes" id="UP000504623"/>
    </source>
</evidence>
<dbReference type="GO" id="GO:0030890">
    <property type="term" value="P:positive regulation of B cell proliferation"/>
    <property type="evidence" value="ECO:0007669"/>
    <property type="project" value="TreeGrafter"/>
</dbReference>
<keyword evidence="12" id="KW-1133">Transmembrane helix</keyword>
<dbReference type="EC" id="3.2.2.6" evidence="4"/>
<evidence type="ECO:0000256" key="1">
    <source>
        <dbReference type="ARBA" id="ARBA00004606"/>
    </source>
</evidence>
<evidence type="ECO:0000256" key="4">
    <source>
        <dbReference type="ARBA" id="ARBA00011982"/>
    </source>
</evidence>
<keyword evidence="10" id="KW-0521">NADP</keyword>
<evidence type="ECO:0000256" key="13">
    <source>
        <dbReference type="ARBA" id="ARBA00023027"/>
    </source>
</evidence>
<sequence>MNCEEIWKAFTNAFLSKNPCKIAEEDYQPLIKMVKQSLPCNKILFWSKTKTLAHDYTKDHKDMFTLENTLLGYMFDNLTWCGDAGKTEMNYKSCPVCSSSAVNVFWKAASKALAETACGVVYVMLSGSIKNAFDPNSVFGSVEVVNLNPNKVRSLQAWVMTDIGGVARDSCSGSSINELESILKQKSIQFTCLDDYK</sequence>
<keyword evidence="16" id="KW-0325">Glycoprotein</keyword>
<name>A0A9B0UBS3_CHRAS</name>
<evidence type="ECO:0000256" key="20">
    <source>
        <dbReference type="ARBA" id="ARBA00031355"/>
    </source>
</evidence>
<dbReference type="GO" id="GO:0016849">
    <property type="term" value="F:phosphorus-oxygen lyase activity"/>
    <property type="evidence" value="ECO:0007669"/>
    <property type="project" value="TreeGrafter"/>
</dbReference>
<evidence type="ECO:0000256" key="14">
    <source>
        <dbReference type="ARBA" id="ARBA00023136"/>
    </source>
</evidence>
<dbReference type="RefSeq" id="XP_006877933.1">
    <property type="nucleotide sequence ID" value="XM_006877871.1"/>
</dbReference>
<proteinExistence type="inferred from homology"/>
<evidence type="ECO:0000256" key="17">
    <source>
        <dbReference type="ARBA" id="ARBA00029787"/>
    </source>
</evidence>
<evidence type="ECO:0000256" key="5">
    <source>
        <dbReference type="ARBA" id="ARBA00012600"/>
    </source>
</evidence>